<dbReference type="AlphaFoldDB" id="A0A397TH09"/>
<dbReference type="Proteomes" id="UP000265703">
    <property type="component" value="Unassembled WGS sequence"/>
</dbReference>
<dbReference type="SUPFAM" id="SSF46689">
    <property type="entry name" value="Homeodomain-like"/>
    <property type="match status" value="1"/>
</dbReference>
<accession>A0A397TH09</accession>
<dbReference type="PROSITE" id="PS50090">
    <property type="entry name" value="MYB_LIKE"/>
    <property type="match status" value="1"/>
</dbReference>
<keyword evidence="4" id="KW-1185">Reference proteome</keyword>
<feature type="domain" description="Myb-like" evidence="1">
    <location>
        <begin position="1"/>
        <end position="51"/>
    </location>
</feature>
<evidence type="ECO:0000313" key="4">
    <source>
        <dbReference type="Proteomes" id="UP000265703"/>
    </source>
</evidence>
<comment type="caution">
    <text evidence="3">The sequence shown here is derived from an EMBL/GenBank/DDBJ whole genome shotgun (WGS) entry which is preliminary data.</text>
</comment>
<proteinExistence type="predicted"/>
<sequence>MAKFKFNDEDERLIISYMESLGHYHDRFVRISRLMPKYTPKEISNHWRNYLNPKLCKKKPLGYYEKQYVIELAQKYKTSRNQKSIINWKYIIQDLEKQFGNLYSENQIKNFWNSNFRSNTHVDLSL</sequence>
<dbReference type="OrthoDB" id="2303272at2759"/>
<gene>
    <name evidence="3" type="ORF">C1645_361641</name>
</gene>
<dbReference type="Pfam" id="PF00249">
    <property type="entry name" value="Myb_DNA-binding"/>
    <property type="match status" value="1"/>
</dbReference>
<reference evidence="3 4" key="1">
    <citation type="submission" date="2018-06" db="EMBL/GenBank/DDBJ databases">
        <title>Comparative genomics reveals the genomic features of Rhizophagus irregularis, R. cerebriforme, R. diaphanum and Gigaspora rosea, and their symbiotic lifestyle signature.</title>
        <authorList>
            <person name="Morin E."/>
            <person name="San Clemente H."/>
            <person name="Chen E.C.H."/>
            <person name="De La Providencia I."/>
            <person name="Hainaut M."/>
            <person name="Kuo A."/>
            <person name="Kohler A."/>
            <person name="Murat C."/>
            <person name="Tang N."/>
            <person name="Roy S."/>
            <person name="Loubradou J."/>
            <person name="Henrissat B."/>
            <person name="Grigoriev I.V."/>
            <person name="Corradi N."/>
            <person name="Roux C."/>
            <person name="Martin F.M."/>
        </authorList>
    </citation>
    <scope>NUCLEOTIDE SEQUENCE [LARGE SCALE GENOMIC DNA]</scope>
    <source>
        <strain evidence="3 4">DAOM 227022</strain>
    </source>
</reference>
<name>A0A397TH09_9GLOM</name>
<dbReference type="InterPro" id="IPR017930">
    <property type="entry name" value="Myb_dom"/>
</dbReference>
<organism evidence="3 4">
    <name type="scientific">Glomus cerebriforme</name>
    <dbReference type="NCBI Taxonomy" id="658196"/>
    <lineage>
        <taxon>Eukaryota</taxon>
        <taxon>Fungi</taxon>
        <taxon>Fungi incertae sedis</taxon>
        <taxon>Mucoromycota</taxon>
        <taxon>Glomeromycotina</taxon>
        <taxon>Glomeromycetes</taxon>
        <taxon>Glomerales</taxon>
        <taxon>Glomeraceae</taxon>
        <taxon>Glomus</taxon>
    </lineage>
</organism>
<dbReference type="InterPro" id="IPR009057">
    <property type="entry name" value="Homeodomain-like_sf"/>
</dbReference>
<evidence type="ECO:0000313" key="3">
    <source>
        <dbReference type="EMBL" id="RIA96649.1"/>
    </source>
</evidence>
<dbReference type="SMART" id="SM00717">
    <property type="entry name" value="SANT"/>
    <property type="match status" value="2"/>
</dbReference>
<evidence type="ECO:0000259" key="1">
    <source>
        <dbReference type="PROSITE" id="PS50090"/>
    </source>
</evidence>
<dbReference type="Gene3D" id="1.10.10.60">
    <property type="entry name" value="Homeodomain-like"/>
    <property type="match status" value="1"/>
</dbReference>
<dbReference type="EMBL" id="QKYT01000041">
    <property type="protein sequence ID" value="RIA96649.1"/>
    <property type="molecule type" value="Genomic_DNA"/>
</dbReference>
<protein>
    <recommendedName>
        <fullName evidence="5">HTH myb-type domain-containing protein</fullName>
    </recommendedName>
</protein>
<dbReference type="InterPro" id="IPR001005">
    <property type="entry name" value="SANT/Myb"/>
</dbReference>
<dbReference type="CDD" id="cd00167">
    <property type="entry name" value="SANT"/>
    <property type="match status" value="1"/>
</dbReference>
<evidence type="ECO:0008006" key="5">
    <source>
        <dbReference type="Google" id="ProtNLM"/>
    </source>
</evidence>
<feature type="domain" description="HTH myb-type" evidence="2">
    <location>
        <begin position="1"/>
        <end position="55"/>
    </location>
</feature>
<dbReference type="PROSITE" id="PS51294">
    <property type="entry name" value="HTH_MYB"/>
    <property type="match status" value="1"/>
</dbReference>
<evidence type="ECO:0000259" key="2">
    <source>
        <dbReference type="PROSITE" id="PS51294"/>
    </source>
</evidence>